<name>A0ABN3FYY8_9PSEU</name>
<dbReference type="InterPro" id="IPR000387">
    <property type="entry name" value="Tyr_Pase_dom"/>
</dbReference>
<gene>
    <name evidence="4" type="ORF">GCM10009854_16270</name>
</gene>
<keyword evidence="5" id="KW-1185">Reference proteome</keyword>
<reference evidence="5" key="1">
    <citation type="journal article" date="2019" name="Int. J. Syst. Evol. Microbiol.">
        <title>The Global Catalogue of Microorganisms (GCM) 10K type strain sequencing project: providing services to taxonomists for standard genome sequencing and annotation.</title>
        <authorList>
            <consortium name="The Broad Institute Genomics Platform"/>
            <consortium name="The Broad Institute Genome Sequencing Center for Infectious Disease"/>
            <person name="Wu L."/>
            <person name="Ma J."/>
        </authorList>
    </citation>
    <scope>NUCLEOTIDE SEQUENCE [LARGE SCALE GENOMIC DNA]</scope>
    <source>
        <strain evidence="5">JCM 16221</strain>
    </source>
</reference>
<evidence type="ECO:0000256" key="1">
    <source>
        <dbReference type="ARBA" id="ARBA00009580"/>
    </source>
</evidence>
<dbReference type="PANTHER" id="PTHR31126">
    <property type="entry name" value="TYROSINE-PROTEIN PHOSPHATASE"/>
    <property type="match status" value="1"/>
</dbReference>
<accession>A0ABN3FYY8</accession>
<dbReference type="PANTHER" id="PTHR31126:SF1">
    <property type="entry name" value="TYROSINE SPECIFIC PROTEIN PHOSPHATASES DOMAIN-CONTAINING PROTEIN"/>
    <property type="match status" value="1"/>
</dbReference>
<evidence type="ECO:0000256" key="2">
    <source>
        <dbReference type="SAM" id="MobiDB-lite"/>
    </source>
</evidence>
<dbReference type="Gene3D" id="3.90.190.10">
    <property type="entry name" value="Protein tyrosine phosphatase superfamily"/>
    <property type="match status" value="1"/>
</dbReference>
<dbReference type="InterPro" id="IPR029021">
    <property type="entry name" value="Prot-tyrosine_phosphatase-like"/>
</dbReference>
<dbReference type="InterPro" id="IPR026893">
    <property type="entry name" value="Tyr/Ser_Pase_IphP-type"/>
</dbReference>
<dbReference type="PROSITE" id="PS50056">
    <property type="entry name" value="TYR_PHOSPHATASE_2"/>
    <property type="match status" value="1"/>
</dbReference>
<dbReference type="Proteomes" id="UP001501218">
    <property type="component" value="Unassembled WGS sequence"/>
</dbReference>
<sequence length="242" mass="26128">MEAALSSTDHLGALVNLRDLGGHPTGDGVLTRSGVVYRSDAPRSGDRDPDGVQQWPPQIVVDLREDEETKGRAHPLAEVTEVRRVPVLEGLPPSAPDTPDELSAFYRRMVHRAPEKLIEVFRIAVQAEGPVLVHCAAGKDRTGVISAMLLSAAGVRSEAIVADYARTDKNMYRVLQRLNLAPNLPPGVTEDIVADLMAAPVDAIEAVLAEFDEHPDAAAGWLRSHGVPAGELNTWRAKFLTT</sequence>
<feature type="region of interest" description="Disordered" evidence="2">
    <location>
        <begin position="19"/>
        <end position="55"/>
    </location>
</feature>
<dbReference type="InterPro" id="IPR016130">
    <property type="entry name" value="Tyr_Pase_AS"/>
</dbReference>
<organism evidence="4 5">
    <name type="scientific">Saccharopolyspora halophila</name>
    <dbReference type="NCBI Taxonomy" id="405551"/>
    <lineage>
        <taxon>Bacteria</taxon>
        <taxon>Bacillati</taxon>
        <taxon>Actinomycetota</taxon>
        <taxon>Actinomycetes</taxon>
        <taxon>Pseudonocardiales</taxon>
        <taxon>Pseudonocardiaceae</taxon>
        <taxon>Saccharopolyspora</taxon>
    </lineage>
</organism>
<evidence type="ECO:0000313" key="4">
    <source>
        <dbReference type="EMBL" id="GAA2340580.1"/>
    </source>
</evidence>
<dbReference type="SUPFAM" id="SSF52799">
    <property type="entry name" value="(Phosphotyrosine protein) phosphatases II"/>
    <property type="match status" value="1"/>
</dbReference>
<dbReference type="EMBL" id="BAAARA010000004">
    <property type="protein sequence ID" value="GAA2340580.1"/>
    <property type="molecule type" value="Genomic_DNA"/>
</dbReference>
<dbReference type="Pfam" id="PF13350">
    <property type="entry name" value="Y_phosphatase3"/>
    <property type="match status" value="1"/>
</dbReference>
<evidence type="ECO:0000313" key="5">
    <source>
        <dbReference type="Proteomes" id="UP001501218"/>
    </source>
</evidence>
<proteinExistence type="inferred from homology"/>
<comment type="similarity">
    <text evidence="1">Belongs to the protein-tyrosine phosphatase family.</text>
</comment>
<dbReference type="PROSITE" id="PS00383">
    <property type="entry name" value="TYR_PHOSPHATASE_1"/>
    <property type="match status" value="1"/>
</dbReference>
<feature type="compositionally biased region" description="Basic and acidic residues" evidence="2">
    <location>
        <begin position="40"/>
        <end position="50"/>
    </location>
</feature>
<comment type="caution">
    <text evidence="4">The sequence shown here is derived from an EMBL/GenBank/DDBJ whole genome shotgun (WGS) entry which is preliminary data.</text>
</comment>
<feature type="domain" description="Tyrosine specific protein phosphatases" evidence="3">
    <location>
        <begin position="115"/>
        <end position="179"/>
    </location>
</feature>
<protein>
    <recommendedName>
        <fullName evidence="3">Tyrosine specific protein phosphatases domain-containing protein</fullName>
    </recommendedName>
</protein>
<evidence type="ECO:0000259" key="3">
    <source>
        <dbReference type="PROSITE" id="PS50056"/>
    </source>
</evidence>